<evidence type="ECO:0000256" key="1">
    <source>
        <dbReference type="SAM" id="MobiDB-lite"/>
    </source>
</evidence>
<name>A0ABT6BCE6_9GAMM</name>
<proteinExistence type="predicted"/>
<feature type="compositionally biased region" description="Basic and acidic residues" evidence="1">
    <location>
        <begin position="68"/>
        <end position="79"/>
    </location>
</feature>
<reference evidence="2 3" key="1">
    <citation type="journal article" date="2024" name="Curr. Microbiol.">
        <title>Luteibacter sahnii sp. nov., A Novel Yellow-Colored Xanthomonadin Pigment Producing Probiotic Bacterium from Healthy Rice Seed Microbiome.</title>
        <authorList>
            <person name="Jaiswal G."/>
            <person name="Rana R."/>
            <person name="Nayak P.K."/>
            <person name="Chouhan R."/>
            <person name="Gandhi S.G."/>
            <person name="Patel H.K."/>
            <person name="Patil P.B."/>
        </authorList>
    </citation>
    <scope>NUCLEOTIDE SEQUENCE [LARGE SCALE GENOMIC DNA]</scope>
    <source>
        <strain evidence="2 3">PPL201</strain>
    </source>
</reference>
<comment type="caution">
    <text evidence="2">The sequence shown here is derived from an EMBL/GenBank/DDBJ whole genome shotgun (WGS) entry which is preliminary data.</text>
</comment>
<evidence type="ECO:0000313" key="2">
    <source>
        <dbReference type="EMBL" id="MDF4025806.1"/>
    </source>
</evidence>
<protein>
    <submittedName>
        <fullName evidence="2">Uncharacterized protein</fullName>
    </submittedName>
</protein>
<organism evidence="2 3">
    <name type="scientific">Luteibacter sahnii</name>
    <dbReference type="NCBI Taxonomy" id="3021977"/>
    <lineage>
        <taxon>Bacteria</taxon>
        <taxon>Pseudomonadati</taxon>
        <taxon>Pseudomonadota</taxon>
        <taxon>Gammaproteobacteria</taxon>
        <taxon>Lysobacterales</taxon>
        <taxon>Rhodanobacteraceae</taxon>
        <taxon>Luteibacter</taxon>
    </lineage>
</organism>
<evidence type="ECO:0000313" key="3">
    <source>
        <dbReference type="Proteomes" id="UP001528850"/>
    </source>
</evidence>
<feature type="compositionally biased region" description="Low complexity" evidence="1">
    <location>
        <begin position="50"/>
        <end position="66"/>
    </location>
</feature>
<accession>A0ABT6BCE6</accession>
<dbReference type="EMBL" id="JARJJS010000003">
    <property type="protein sequence ID" value="MDF4025806.1"/>
    <property type="molecule type" value="Genomic_DNA"/>
</dbReference>
<dbReference type="Proteomes" id="UP001528850">
    <property type="component" value="Unassembled WGS sequence"/>
</dbReference>
<keyword evidence="3" id="KW-1185">Reference proteome</keyword>
<feature type="region of interest" description="Disordered" evidence="1">
    <location>
        <begin position="20"/>
        <end position="79"/>
    </location>
</feature>
<dbReference type="RefSeq" id="WP_320551744.1">
    <property type="nucleotide sequence ID" value="NZ_JAQLOK010000004.1"/>
</dbReference>
<sequence length="79" mass="8430">MPEPVQHISQEEAVAHIQALLDAKRERDRQPPNWPGSEPNGAPPSQPLQSGSAASTSPSPEATVPTMAHERGDQQKSKG</sequence>
<gene>
    <name evidence="2" type="ORF">P3W24_12590</name>
</gene>